<feature type="non-terminal residue" evidence="1">
    <location>
        <position position="1"/>
    </location>
</feature>
<keyword evidence="2" id="KW-1185">Reference proteome</keyword>
<dbReference type="Gene3D" id="1.10.600.10">
    <property type="entry name" value="Farnesyl Diphosphate Synthase"/>
    <property type="match status" value="1"/>
</dbReference>
<accession>A0A1W9YT57</accession>
<dbReference type="InterPro" id="IPR008949">
    <property type="entry name" value="Isoprenoid_synthase_dom_sf"/>
</dbReference>
<proteinExistence type="predicted"/>
<name>A0A1W9YT57_MYCAN</name>
<reference evidence="1 2" key="1">
    <citation type="submission" date="2017-02" db="EMBL/GenBank/DDBJ databases">
        <title>The new phylogeny of genus Mycobacterium.</title>
        <authorList>
            <person name="Tortoli E."/>
            <person name="Trovato A."/>
            <person name="Cirillo D.M."/>
        </authorList>
    </citation>
    <scope>NUCLEOTIDE SEQUENCE [LARGE SCALE GENOMIC DNA]</scope>
    <source>
        <strain evidence="1 2">DSM 45057</strain>
    </source>
</reference>
<dbReference type="SUPFAM" id="SSF48576">
    <property type="entry name" value="Terpenoid synthases"/>
    <property type="match status" value="1"/>
</dbReference>
<sequence>RVARLGRMIGAAFEISRDIIAISGDSATLSGADLGQAVHTLPMLYALREQTPDTSRLRELLAGPIHDDHVAEALTLLRCSPGIGKAKNVVAAYAAQAREELPYLPDRQPRRAHE</sequence>
<organism evidence="1 2">
    <name type="scientific">Mycobacterium angelicum</name>
    <dbReference type="NCBI Taxonomy" id="470074"/>
    <lineage>
        <taxon>Bacteria</taxon>
        <taxon>Bacillati</taxon>
        <taxon>Actinomycetota</taxon>
        <taxon>Actinomycetes</taxon>
        <taxon>Mycobacteriales</taxon>
        <taxon>Mycobacteriaceae</taxon>
        <taxon>Mycobacterium</taxon>
    </lineage>
</organism>
<gene>
    <name evidence="1" type="ORF">BST12_29735</name>
</gene>
<evidence type="ECO:0000313" key="2">
    <source>
        <dbReference type="Proteomes" id="UP000192284"/>
    </source>
</evidence>
<dbReference type="Proteomes" id="UP000192284">
    <property type="component" value="Unassembled WGS sequence"/>
</dbReference>
<comment type="caution">
    <text evidence="1">The sequence shown here is derived from an EMBL/GenBank/DDBJ whole genome shotgun (WGS) entry which is preliminary data.</text>
</comment>
<protein>
    <submittedName>
        <fullName evidence="1">Polyprenyl synthetase</fullName>
    </submittedName>
</protein>
<evidence type="ECO:0000313" key="1">
    <source>
        <dbReference type="EMBL" id="ORA03246.1"/>
    </source>
</evidence>
<dbReference type="EMBL" id="MVHE01000345">
    <property type="protein sequence ID" value="ORA03246.1"/>
    <property type="molecule type" value="Genomic_DNA"/>
</dbReference>
<dbReference type="AlphaFoldDB" id="A0A1W9YT57"/>
<feature type="non-terminal residue" evidence="1">
    <location>
        <position position="114"/>
    </location>
</feature>
<dbReference type="CDD" id="cd00385">
    <property type="entry name" value="Isoprenoid_Biosyn_C1"/>
    <property type="match status" value="1"/>
</dbReference>